<evidence type="ECO:0000313" key="2">
    <source>
        <dbReference type="Proteomes" id="UP000278143"/>
    </source>
</evidence>
<gene>
    <name evidence="1" type="ORF">SYNPS1DRAFT_21386</name>
</gene>
<evidence type="ECO:0000313" key="1">
    <source>
        <dbReference type="EMBL" id="RKP26966.1"/>
    </source>
</evidence>
<accession>A0A4P9Z3D7</accession>
<organism evidence="1 2">
    <name type="scientific">Syncephalis pseudoplumigaleata</name>
    <dbReference type="NCBI Taxonomy" id="1712513"/>
    <lineage>
        <taxon>Eukaryota</taxon>
        <taxon>Fungi</taxon>
        <taxon>Fungi incertae sedis</taxon>
        <taxon>Zoopagomycota</taxon>
        <taxon>Zoopagomycotina</taxon>
        <taxon>Zoopagomycetes</taxon>
        <taxon>Zoopagales</taxon>
        <taxon>Piptocephalidaceae</taxon>
        <taxon>Syncephalis</taxon>
    </lineage>
</organism>
<sequence>MGMKGNMHDIRPLQLPVNYAKLANLRDWRVVPPDQKGTYTFKSYDYPMMFIHIEFPIRQIYVYLHDAATGARIGLLPDATTADYARNDEASFPEAYMVWYGSVQSSGDGAVQPVKNGEYFLRLAVLRPYGDPNNDADYDSIRTQNIIVNRAA</sequence>
<dbReference type="Proteomes" id="UP000278143">
    <property type="component" value="Unassembled WGS sequence"/>
</dbReference>
<dbReference type="EMBL" id="KZ989296">
    <property type="protein sequence ID" value="RKP26966.1"/>
    <property type="molecule type" value="Genomic_DNA"/>
</dbReference>
<dbReference type="AlphaFoldDB" id="A0A4P9Z3D7"/>
<protein>
    <submittedName>
        <fullName evidence="1">Uncharacterized protein</fullName>
    </submittedName>
</protein>
<reference evidence="2" key="1">
    <citation type="journal article" date="2018" name="Nat. Microbiol.">
        <title>Leveraging single-cell genomics to expand the fungal tree of life.</title>
        <authorList>
            <person name="Ahrendt S.R."/>
            <person name="Quandt C.A."/>
            <person name="Ciobanu D."/>
            <person name="Clum A."/>
            <person name="Salamov A."/>
            <person name="Andreopoulos B."/>
            <person name="Cheng J.F."/>
            <person name="Woyke T."/>
            <person name="Pelin A."/>
            <person name="Henrissat B."/>
            <person name="Reynolds N.K."/>
            <person name="Benny G.L."/>
            <person name="Smith M.E."/>
            <person name="James T.Y."/>
            <person name="Grigoriev I.V."/>
        </authorList>
    </citation>
    <scope>NUCLEOTIDE SEQUENCE [LARGE SCALE GENOMIC DNA]</scope>
    <source>
        <strain evidence="2">Benny S71-1</strain>
    </source>
</reference>
<dbReference type="OrthoDB" id="10256524at2759"/>
<proteinExistence type="predicted"/>
<keyword evidence="2" id="KW-1185">Reference proteome</keyword>
<name>A0A4P9Z3D7_9FUNG</name>